<keyword evidence="4" id="KW-0675">Receptor</keyword>
<dbReference type="InterPro" id="IPR033393">
    <property type="entry name" value="NRBF2_MIT"/>
</dbReference>
<feature type="region of interest" description="Disordered" evidence="1">
    <location>
        <begin position="85"/>
        <end position="114"/>
    </location>
</feature>
<gene>
    <name evidence="4" type="primary">NRBF2</name>
    <name evidence="4" type="ORF">AMEX_G17526</name>
</gene>
<dbReference type="SUPFAM" id="SSF140361">
    <property type="entry name" value="MIT domain-like"/>
    <property type="match status" value="1"/>
</dbReference>
<dbReference type="AlphaFoldDB" id="A0A8T2LI29"/>
<dbReference type="GO" id="GO:0006914">
    <property type="term" value="P:autophagy"/>
    <property type="evidence" value="ECO:0007669"/>
    <property type="project" value="InterPro"/>
</dbReference>
<comment type="caution">
    <text evidence="4">The sequence shown here is derived from an EMBL/GenBank/DDBJ whole genome shotgun (WGS) entry which is preliminary data.</text>
</comment>
<dbReference type="Pfam" id="PF08961">
    <property type="entry name" value="NRBF2"/>
    <property type="match status" value="1"/>
</dbReference>
<feature type="compositionally biased region" description="Polar residues" evidence="1">
    <location>
        <begin position="100"/>
        <end position="114"/>
    </location>
</feature>
<dbReference type="OrthoDB" id="3694230at2759"/>
<evidence type="ECO:0000256" key="1">
    <source>
        <dbReference type="SAM" id="MobiDB-lite"/>
    </source>
</evidence>
<protein>
    <submittedName>
        <fullName evidence="4">Nuclear receptor-binding factor 2-like</fullName>
    </submittedName>
</protein>
<dbReference type="EMBL" id="JAICCE010000014">
    <property type="protein sequence ID" value="KAG9268541.1"/>
    <property type="molecule type" value="Genomic_DNA"/>
</dbReference>
<sequence>MELMESPLNRAHQCGRNANRLVAQGYYEEAISCHGEAADLLKEALLLTHNEQVKLSLELQRARHVQQQRLIKDTWKRVKIARKPSISSTKETSIPPAPSNAASKLTSSQSAPQCISQAPLRWSKAAKDDRTRLEEQSTAIADLRKVVAVLLLENEKLLEENESLKVENARLKRDPYADQQSPHLTPLLNPAEATQGPPPLDLPLLHLPPDLQEEIRLLWERESEV</sequence>
<reference evidence="4 5" key="1">
    <citation type="submission" date="2021-07" db="EMBL/GenBank/DDBJ databases">
        <authorList>
            <person name="Imarazene B."/>
            <person name="Zahm M."/>
            <person name="Klopp C."/>
            <person name="Cabau C."/>
            <person name="Beille S."/>
            <person name="Jouanno E."/>
            <person name="Castinel A."/>
            <person name="Lluch J."/>
            <person name="Gil L."/>
            <person name="Kuchtly C."/>
            <person name="Lopez Roques C."/>
            <person name="Donnadieu C."/>
            <person name="Parrinello H."/>
            <person name="Journot L."/>
            <person name="Du K."/>
            <person name="Schartl M."/>
            <person name="Retaux S."/>
            <person name="Guiguen Y."/>
        </authorList>
    </citation>
    <scope>NUCLEOTIDE SEQUENCE [LARGE SCALE GENOMIC DNA]</scope>
    <source>
        <strain evidence="4">Pach_M1</strain>
        <tissue evidence="4">Testis</tissue>
    </source>
</reference>
<dbReference type="PANTHER" id="PTHR14964">
    <property type="entry name" value="NUCLEAR RECEPTOR BINDING FACTOR 2"/>
    <property type="match status" value="1"/>
</dbReference>
<accession>A0A8T2LI29</accession>
<dbReference type="Proteomes" id="UP000752171">
    <property type="component" value="Unassembled WGS sequence"/>
</dbReference>
<feature type="domain" description="Nuclear receptor-binding factor 2 C-terminal" evidence="2">
    <location>
        <begin position="121"/>
        <end position="176"/>
    </location>
</feature>
<dbReference type="InterPro" id="IPR039679">
    <property type="entry name" value="NRBF2"/>
</dbReference>
<name>A0A8T2LI29_ASTMX</name>
<feature type="domain" description="Nuclear receptor-binding factor 2 MIT" evidence="3">
    <location>
        <begin position="4"/>
        <end position="79"/>
    </location>
</feature>
<evidence type="ECO:0000313" key="4">
    <source>
        <dbReference type="EMBL" id="KAG9268541.1"/>
    </source>
</evidence>
<dbReference type="Pfam" id="PF17169">
    <property type="entry name" value="NRBF2_MIT"/>
    <property type="match status" value="1"/>
</dbReference>
<dbReference type="Gene3D" id="1.20.58.80">
    <property type="entry name" value="Phosphotransferase system, lactose/cellobiose-type IIA subunit"/>
    <property type="match status" value="1"/>
</dbReference>
<proteinExistence type="predicted"/>
<dbReference type="PANTHER" id="PTHR14964:SF2">
    <property type="entry name" value="NUCLEAR RECEPTOR-BINDING FACTOR 2"/>
    <property type="match status" value="1"/>
</dbReference>
<feature type="region of interest" description="Disordered" evidence="1">
    <location>
        <begin position="170"/>
        <end position="206"/>
    </location>
</feature>
<evidence type="ECO:0000313" key="5">
    <source>
        <dbReference type="Proteomes" id="UP000752171"/>
    </source>
</evidence>
<organism evidence="4 5">
    <name type="scientific">Astyanax mexicanus</name>
    <name type="common">Blind cave fish</name>
    <name type="synonym">Astyanax fasciatus mexicanus</name>
    <dbReference type="NCBI Taxonomy" id="7994"/>
    <lineage>
        <taxon>Eukaryota</taxon>
        <taxon>Metazoa</taxon>
        <taxon>Chordata</taxon>
        <taxon>Craniata</taxon>
        <taxon>Vertebrata</taxon>
        <taxon>Euteleostomi</taxon>
        <taxon>Actinopterygii</taxon>
        <taxon>Neopterygii</taxon>
        <taxon>Teleostei</taxon>
        <taxon>Ostariophysi</taxon>
        <taxon>Characiformes</taxon>
        <taxon>Characoidei</taxon>
        <taxon>Acestrorhamphidae</taxon>
        <taxon>Acestrorhamphinae</taxon>
        <taxon>Astyanax</taxon>
    </lineage>
</organism>
<dbReference type="InterPro" id="IPR015056">
    <property type="entry name" value="NRBF2_C"/>
</dbReference>
<evidence type="ECO:0000259" key="3">
    <source>
        <dbReference type="Pfam" id="PF17169"/>
    </source>
</evidence>
<evidence type="ECO:0000259" key="2">
    <source>
        <dbReference type="Pfam" id="PF08961"/>
    </source>
</evidence>